<keyword evidence="3" id="KW-1185">Reference proteome</keyword>
<feature type="domain" description="Transposase IS204/IS1001/IS1096/IS1165 DDE" evidence="1">
    <location>
        <begin position="3"/>
        <end position="83"/>
    </location>
</feature>
<name>A0A9Q4B2W5_SALAG</name>
<dbReference type="RefSeq" id="WP_372898390.1">
    <property type="nucleotide sequence ID" value="NZ_JABXYM010000001.1"/>
</dbReference>
<dbReference type="PANTHER" id="PTHR33498:SF1">
    <property type="entry name" value="TRANSPOSASE FOR INSERTION SEQUENCE ELEMENT IS1557"/>
    <property type="match status" value="1"/>
</dbReference>
<reference evidence="2" key="1">
    <citation type="submission" date="2020-06" db="EMBL/GenBank/DDBJ databases">
        <title>Insight into the genomes of haloalkaliphilic bacilli from Kenyan soda lakes.</title>
        <authorList>
            <person name="Mwirichia R."/>
            <person name="Villamizar G.C."/>
            <person name="Poehlein A."/>
            <person name="Mugweru J."/>
            <person name="Kipnyargis A."/>
            <person name="Kiplimo D."/>
            <person name="Orwa P."/>
            <person name="Daniel R."/>
        </authorList>
    </citation>
    <scope>NUCLEOTIDE SEQUENCE</scope>
    <source>
        <strain evidence="2">B1096_S55</strain>
    </source>
</reference>
<gene>
    <name evidence="2" type="ORF">HXA33_12570</name>
</gene>
<protein>
    <submittedName>
        <fullName evidence="2">Transposase</fullName>
    </submittedName>
</protein>
<accession>A0A9Q4B2W5</accession>
<dbReference type="InterPro" id="IPR002560">
    <property type="entry name" value="Transposase_DDE"/>
</dbReference>
<dbReference type="PANTHER" id="PTHR33498">
    <property type="entry name" value="TRANSPOSASE FOR INSERTION SEQUENCE ELEMENT IS1557"/>
    <property type="match status" value="1"/>
</dbReference>
<dbReference type="InterPro" id="IPR047951">
    <property type="entry name" value="Transpos_ISL3"/>
</dbReference>
<evidence type="ECO:0000259" key="1">
    <source>
        <dbReference type="Pfam" id="PF01610"/>
    </source>
</evidence>
<evidence type="ECO:0000313" key="2">
    <source>
        <dbReference type="EMBL" id="MCR6097378.1"/>
    </source>
</evidence>
<dbReference type="AlphaFoldDB" id="A0A9Q4B2W5"/>
<dbReference type="Proteomes" id="UP001057753">
    <property type="component" value="Unassembled WGS sequence"/>
</dbReference>
<proteinExistence type="predicted"/>
<dbReference type="EMBL" id="JABXYM010000001">
    <property type="protein sequence ID" value="MCR6097378.1"/>
    <property type="molecule type" value="Genomic_DNA"/>
</dbReference>
<dbReference type="Pfam" id="PF01610">
    <property type="entry name" value="DDE_Tnp_ISL3"/>
    <property type="match status" value="1"/>
</dbReference>
<evidence type="ECO:0000313" key="3">
    <source>
        <dbReference type="Proteomes" id="UP001057753"/>
    </source>
</evidence>
<comment type="caution">
    <text evidence="2">The sequence shown here is derived from an EMBL/GenBank/DDBJ whole genome shotgun (WGS) entry which is preliminary data.</text>
</comment>
<organism evidence="2 3">
    <name type="scientific">Salipaludibacillus agaradhaerens</name>
    <name type="common">Bacillus agaradhaerens</name>
    <dbReference type="NCBI Taxonomy" id="76935"/>
    <lineage>
        <taxon>Bacteria</taxon>
        <taxon>Bacillati</taxon>
        <taxon>Bacillota</taxon>
        <taxon>Bacilli</taxon>
        <taxon>Bacillales</taxon>
        <taxon>Bacillaceae</taxon>
    </lineage>
</organism>
<sequence length="93" mass="11137">MNELDHWFKSSDHENTKERLESWFKSVGTSGNHAFKKFVKTYKGWKLEILHSFMYPYNNGYIEGINNTTKVMKRLSYGIKSFEGDERKSYRDK</sequence>